<dbReference type="EMBL" id="GBXM01004607">
    <property type="protein sequence ID" value="JAI03971.1"/>
    <property type="molecule type" value="Transcribed_RNA"/>
</dbReference>
<dbReference type="AlphaFoldDB" id="A0A0E9XQ41"/>
<organism evidence="1">
    <name type="scientific">Anguilla anguilla</name>
    <name type="common">European freshwater eel</name>
    <name type="synonym">Muraena anguilla</name>
    <dbReference type="NCBI Taxonomy" id="7936"/>
    <lineage>
        <taxon>Eukaryota</taxon>
        <taxon>Metazoa</taxon>
        <taxon>Chordata</taxon>
        <taxon>Craniata</taxon>
        <taxon>Vertebrata</taxon>
        <taxon>Euteleostomi</taxon>
        <taxon>Actinopterygii</taxon>
        <taxon>Neopterygii</taxon>
        <taxon>Teleostei</taxon>
        <taxon>Anguilliformes</taxon>
        <taxon>Anguillidae</taxon>
        <taxon>Anguilla</taxon>
    </lineage>
</organism>
<reference evidence="1" key="1">
    <citation type="submission" date="2014-11" db="EMBL/GenBank/DDBJ databases">
        <authorList>
            <person name="Amaro Gonzalez C."/>
        </authorList>
    </citation>
    <scope>NUCLEOTIDE SEQUENCE</scope>
</reference>
<sequence>MIGDISCSPSRTGGSNPFETFSQKSGIEFCS</sequence>
<protein>
    <submittedName>
        <fullName evidence="1">Uncharacterized protein</fullName>
    </submittedName>
</protein>
<proteinExistence type="predicted"/>
<evidence type="ECO:0000313" key="1">
    <source>
        <dbReference type="EMBL" id="JAI03971.1"/>
    </source>
</evidence>
<reference evidence="1" key="2">
    <citation type="journal article" date="2015" name="Fish Shellfish Immunol.">
        <title>Early steps in the European eel (Anguilla anguilla)-Vibrio vulnificus interaction in the gills: Role of the RtxA13 toxin.</title>
        <authorList>
            <person name="Callol A."/>
            <person name="Pajuelo D."/>
            <person name="Ebbesson L."/>
            <person name="Teles M."/>
            <person name="MacKenzie S."/>
            <person name="Amaro C."/>
        </authorList>
    </citation>
    <scope>NUCLEOTIDE SEQUENCE</scope>
</reference>
<accession>A0A0E9XQ41</accession>
<name>A0A0E9XQ41_ANGAN</name>